<reference evidence="7 8" key="1">
    <citation type="submission" date="2024-06" db="EMBL/GenBank/DDBJ databases">
        <title>Complete genome of Phlyctema vagabunda strain 19-DSS-EL-015.</title>
        <authorList>
            <person name="Fiorenzani C."/>
        </authorList>
    </citation>
    <scope>NUCLEOTIDE SEQUENCE [LARGE SCALE GENOMIC DNA]</scope>
    <source>
        <strain evidence="7 8">19-DSS-EL-015</strain>
    </source>
</reference>
<keyword evidence="6" id="KW-0963">Cytoplasm</keyword>
<keyword evidence="6" id="KW-0539">Nucleus</keyword>
<gene>
    <name evidence="6" type="primary">UTR4</name>
    <name evidence="7" type="ORF">PVAG01_00530</name>
</gene>
<dbReference type="InterPro" id="IPR023214">
    <property type="entry name" value="HAD_sf"/>
</dbReference>
<keyword evidence="5 6" id="KW-0486">Methionine biosynthesis</keyword>
<evidence type="ECO:0000256" key="6">
    <source>
        <dbReference type="HAMAP-Rule" id="MF_03117"/>
    </source>
</evidence>
<evidence type="ECO:0000313" key="8">
    <source>
        <dbReference type="Proteomes" id="UP001629113"/>
    </source>
</evidence>
<protein>
    <recommendedName>
        <fullName evidence="6">Enolase-phosphatase E1</fullName>
        <ecNumber evidence="6">3.1.3.77</ecNumber>
    </recommendedName>
    <alternativeName>
        <fullName evidence="6">2,3-diketo-5-methylthio-1-phosphopentane phosphatase</fullName>
    </alternativeName>
</protein>
<feature type="binding site" evidence="6">
    <location>
        <position position="19"/>
    </location>
    <ligand>
        <name>Mg(2+)</name>
        <dbReference type="ChEBI" id="CHEBI:18420"/>
    </ligand>
</feature>
<comment type="cofactor">
    <cofactor evidence="6">
        <name>Mg(2+)</name>
        <dbReference type="ChEBI" id="CHEBI:18420"/>
    </cofactor>
    <text evidence="6">Binds 1 Mg(2+) ion per subunit.</text>
</comment>
<dbReference type="PANTHER" id="PTHR20371:SF1">
    <property type="entry name" value="ENOLASE-PHOSPHATASE E1"/>
    <property type="match status" value="1"/>
</dbReference>
<feature type="binding site" evidence="6">
    <location>
        <position position="167"/>
    </location>
    <ligand>
        <name>substrate</name>
    </ligand>
</feature>
<dbReference type="SFLD" id="SFLDS00003">
    <property type="entry name" value="Haloacid_Dehalogenase"/>
    <property type="match status" value="1"/>
</dbReference>
<sequence length="242" mass="26511">MAGRLDVPVDAKVVLLDIEGTVCPISFVKDVLFPYALSALPQTLAEQWDAPAFVPYREAFPAEYRQSPEALQTHVQELMAKDVKIAYLKSLQGYLWQSGYAAGSLSCPLFDDVFPSLKSWSSLADIHIIIYSSGSVAAQKLLFQYTNSGDIRSLITDYFDTVNAGLKHEPASYEKIVKAHSSLAPPASWLFLSDNVKEVDAARKAGLQAAVVVREGNAPLSEEAKEKNLVITSFEQVRISGI</sequence>
<organism evidence="7 8">
    <name type="scientific">Phlyctema vagabunda</name>
    <dbReference type="NCBI Taxonomy" id="108571"/>
    <lineage>
        <taxon>Eukaryota</taxon>
        <taxon>Fungi</taxon>
        <taxon>Dikarya</taxon>
        <taxon>Ascomycota</taxon>
        <taxon>Pezizomycotina</taxon>
        <taxon>Leotiomycetes</taxon>
        <taxon>Helotiales</taxon>
        <taxon>Dermateaceae</taxon>
        <taxon>Phlyctema</taxon>
    </lineage>
</organism>
<dbReference type="Proteomes" id="UP001629113">
    <property type="component" value="Unassembled WGS sequence"/>
</dbReference>
<comment type="pathway">
    <text evidence="6">Amino-acid biosynthesis; L-methionine biosynthesis via salvage pathway; L-methionine from S-methyl-5-thio-alpha-D-ribose 1-phosphate: step 3/6.</text>
</comment>
<dbReference type="PANTHER" id="PTHR20371">
    <property type="entry name" value="ENOLASE-PHOSPHATASE E1"/>
    <property type="match status" value="1"/>
</dbReference>
<comment type="catalytic activity">
    <reaction evidence="6">
        <text>5-methylsulfanyl-2,3-dioxopentyl phosphate + H2O = 1,2-dihydroxy-5-(methylsulfanyl)pent-1-en-3-one + phosphate</text>
        <dbReference type="Rhea" id="RHEA:21700"/>
        <dbReference type="ChEBI" id="CHEBI:15377"/>
        <dbReference type="ChEBI" id="CHEBI:43474"/>
        <dbReference type="ChEBI" id="CHEBI:49252"/>
        <dbReference type="ChEBI" id="CHEBI:58828"/>
        <dbReference type="EC" id="3.1.3.77"/>
    </reaction>
</comment>
<comment type="subcellular location">
    <subcellularLocation>
        <location evidence="6">Cytoplasm</location>
    </subcellularLocation>
    <subcellularLocation>
        <location evidence="6">Nucleus</location>
    </subcellularLocation>
</comment>
<keyword evidence="2 6" id="KW-0479">Metal-binding</keyword>
<dbReference type="InterPro" id="IPR006439">
    <property type="entry name" value="HAD-SF_hydro_IA"/>
</dbReference>
<dbReference type="SUPFAM" id="SSF56784">
    <property type="entry name" value="HAD-like"/>
    <property type="match status" value="1"/>
</dbReference>
<dbReference type="SFLD" id="SFLDG01133">
    <property type="entry name" value="C1.5.4:_Enolase-phosphatase_Li"/>
    <property type="match status" value="1"/>
</dbReference>
<dbReference type="EMBL" id="JBFCZG010000001">
    <property type="protein sequence ID" value="KAL3427021.1"/>
    <property type="molecule type" value="Genomic_DNA"/>
</dbReference>
<dbReference type="InterPro" id="IPR036412">
    <property type="entry name" value="HAD-like_sf"/>
</dbReference>
<dbReference type="CDD" id="cd01629">
    <property type="entry name" value="HAD_EP"/>
    <property type="match status" value="1"/>
</dbReference>
<feature type="binding site" evidence="6">
    <location>
        <position position="194"/>
    </location>
    <ligand>
        <name>Mg(2+)</name>
        <dbReference type="ChEBI" id="CHEBI:18420"/>
    </ligand>
</feature>
<evidence type="ECO:0000256" key="2">
    <source>
        <dbReference type="ARBA" id="ARBA00022723"/>
    </source>
</evidence>
<keyword evidence="3 6" id="KW-0378">Hydrolase</keyword>
<keyword evidence="4 6" id="KW-0460">Magnesium</keyword>
<evidence type="ECO:0000256" key="5">
    <source>
        <dbReference type="ARBA" id="ARBA00023167"/>
    </source>
</evidence>
<comment type="subunit">
    <text evidence="6">Monomer.</text>
</comment>
<accession>A0ABR4PUM3</accession>
<comment type="pathway">
    <text evidence="6">Amino-acid biosynthesis; L-methionine biosynthesis via salvage pathway; L-methionine from S-methyl-5-thio-alpha-D-ribose 1-phosphate: step 4/6.</text>
</comment>
<comment type="function">
    <text evidence="6">Bifunctional enzyme that catalyzes the enolization of 2,3-diketo-5-methylthiopentyl-1-phosphate (DK-MTP-1-P) into the intermediate 2-hydroxy-3-keto-5-methylthiopentenyl-1-phosphate (HK-MTPenyl-1-P), which is then dephosphorylated to form the acireductone 1,2-dihydroxy-3-keto-5-methylthiopentene (DHK-MTPene).</text>
</comment>
<comment type="caution">
    <text evidence="7">The sequence shown here is derived from an EMBL/GenBank/DDBJ whole genome shotgun (WGS) entry which is preliminary data.</text>
</comment>
<dbReference type="SFLD" id="SFLDG01129">
    <property type="entry name" value="C1.5:_HAD__Beta-PGM__Phosphata"/>
    <property type="match status" value="1"/>
</dbReference>
<dbReference type="HAMAP" id="MF_03117">
    <property type="entry name" value="Salvage_MtnC_euk"/>
    <property type="match status" value="1"/>
</dbReference>
<evidence type="ECO:0000256" key="3">
    <source>
        <dbReference type="ARBA" id="ARBA00022801"/>
    </source>
</evidence>
<name>A0ABR4PUM3_9HELO</name>
<dbReference type="InterPro" id="IPR027511">
    <property type="entry name" value="ENOPH1_eukaryotes"/>
</dbReference>
<dbReference type="NCBIfam" id="TIGR01549">
    <property type="entry name" value="HAD-SF-IA-v1"/>
    <property type="match status" value="1"/>
</dbReference>
<keyword evidence="1 6" id="KW-0028">Amino-acid biosynthesis</keyword>
<evidence type="ECO:0000313" key="7">
    <source>
        <dbReference type="EMBL" id="KAL3427021.1"/>
    </source>
</evidence>
<keyword evidence="8" id="KW-1185">Reference proteome</keyword>
<feature type="binding site" evidence="6">
    <location>
        <position position="17"/>
    </location>
    <ligand>
        <name>Mg(2+)</name>
        <dbReference type="ChEBI" id="CHEBI:18420"/>
    </ligand>
</feature>
<dbReference type="NCBIfam" id="TIGR01691">
    <property type="entry name" value="enolase-ppase"/>
    <property type="match status" value="1"/>
</dbReference>
<dbReference type="Gene3D" id="1.10.720.60">
    <property type="match status" value="1"/>
</dbReference>
<evidence type="ECO:0000256" key="1">
    <source>
        <dbReference type="ARBA" id="ARBA00022605"/>
    </source>
</evidence>
<dbReference type="InterPro" id="IPR023943">
    <property type="entry name" value="Enolase-ppase_E1"/>
</dbReference>
<comment type="similarity">
    <text evidence="6">Belongs to the HAD-like hydrolase superfamily. MasA/MtnC family.</text>
</comment>
<proteinExistence type="inferred from homology"/>
<feature type="binding site" evidence="6">
    <location>
        <begin position="132"/>
        <end position="133"/>
    </location>
    <ligand>
        <name>substrate</name>
    </ligand>
</feature>
<dbReference type="Pfam" id="PF00702">
    <property type="entry name" value="Hydrolase"/>
    <property type="match status" value="1"/>
</dbReference>
<dbReference type="EC" id="3.1.3.77" evidence="6"/>
<dbReference type="Gene3D" id="3.40.50.1000">
    <property type="entry name" value="HAD superfamily/HAD-like"/>
    <property type="match status" value="1"/>
</dbReference>
<evidence type="ECO:0000256" key="4">
    <source>
        <dbReference type="ARBA" id="ARBA00022842"/>
    </source>
</evidence>